<protein>
    <submittedName>
        <fullName evidence="1">Uncharacterized protein</fullName>
    </submittedName>
</protein>
<evidence type="ECO:0000313" key="2">
    <source>
        <dbReference type="Proteomes" id="UP001476798"/>
    </source>
</evidence>
<proteinExistence type="predicted"/>
<feature type="non-terminal residue" evidence="1">
    <location>
        <position position="1"/>
    </location>
</feature>
<name>A0ABV0NPE7_9TELE</name>
<organism evidence="1 2">
    <name type="scientific">Goodea atripinnis</name>
    <dbReference type="NCBI Taxonomy" id="208336"/>
    <lineage>
        <taxon>Eukaryota</taxon>
        <taxon>Metazoa</taxon>
        <taxon>Chordata</taxon>
        <taxon>Craniata</taxon>
        <taxon>Vertebrata</taxon>
        <taxon>Euteleostomi</taxon>
        <taxon>Actinopterygii</taxon>
        <taxon>Neopterygii</taxon>
        <taxon>Teleostei</taxon>
        <taxon>Neoteleostei</taxon>
        <taxon>Acanthomorphata</taxon>
        <taxon>Ovalentaria</taxon>
        <taxon>Atherinomorphae</taxon>
        <taxon>Cyprinodontiformes</taxon>
        <taxon>Goodeidae</taxon>
        <taxon>Goodea</taxon>
    </lineage>
</organism>
<reference evidence="1 2" key="1">
    <citation type="submission" date="2021-06" db="EMBL/GenBank/DDBJ databases">
        <authorList>
            <person name="Palmer J.M."/>
        </authorList>
    </citation>
    <scope>NUCLEOTIDE SEQUENCE [LARGE SCALE GENOMIC DNA]</scope>
    <source>
        <strain evidence="1 2">GA_2019</strain>
        <tissue evidence="1">Muscle</tissue>
    </source>
</reference>
<keyword evidence="2" id="KW-1185">Reference proteome</keyword>
<comment type="caution">
    <text evidence="1">The sequence shown here is derived from an EMBL/GenBank/DDBJ whole genome shotgun (WGS) entry which is preliminary data.</text>
</comment>
<dbReference type="Proteomes" id="UP001476798">
    <property type="component" value="Unassembled WGS sequence"/>
</dbReference>
<gene>
    <name evidence="1" type="ORF">GOODEAATRI_030557</name>
</gene>
<evidence type="ECO:0000313" key="1">
    <source>
        <dbReference type="EMBL" id="MEQ2173285.1"/>
    </source>
</evidence>
<accession>A0ABV0NPE7</accession>
<dbReference type="EMBL" id="JAHRIO010044847">
    <property type="protein sequence ID" value="MEQ2173285.1"/>
    <property type="molecule type" value="Genomic_DNA"/>
</dbReference>
<sequence>VEADKIPDKTGSLLQSLLDGDFEALLGSPQVIDVLTGDGSCKEGEDIEAYLERRLLLYLTGDNDQRKR</sequence>